<feature type="domain" description="VTT" evidence="8">
    <location>
        <begin position="177"/>
        <end position="303"/>
    </location>
</feature>
<feature type="transmembrane region" description="Helical" evidence="7">
    <location>
        <begin position="99"/>
        <end position="124"/>
    </location>
</feature>
<name>A0A0L0T0N4_ALLM3</name>
<reference evidence="10" key="2">
    <citation type="submission" date="2009-11" db="EMBL/GenBank/DDBJ databases">
        <title>The Genome Sequence of Allomyces macrogynus strain ATCC 38327.</title>
        <authorList>
            <consortium name="The Broad Institute Genome Sequencing Platform"/>
            <person name="Russ C."/>
            <person name="Cuomo C."/>
            <person name="Shea T."/>
            <person name="Young S.K."/>
            <person name="Zeng Q."/>
            <person name="Koehrsen M."/>
            <person name="Haas B."/>
            <person name="Borodovsky M."/>
            <person name="Guigo R."/>
            <person name="Alvarado L."/>
            <person name="Berlin A."/>
            <person name="Borenstein D."/>
            <person name="Chen Z."/>
            <person name="Engels R."/>
            <person name="Freedman E."/>
            <person name="Gellesch M."/>
            <person name="Goldberg J."/>
            <person name="Griggs A."/>
            <person name="Gujja S."/>
            <person name="Heiman D."/>
            <person name="Hepburn T."/>
            <person name="Howarth C."/>
            <person name="Jen D."/>
            <person name="Larson L."/>
            <person name="Lewis B."/>
            <person name="Mehta T."/>
            <person name="Park D."/>
            <person name="Pearson M."/>
            <person name="Roberts A."/>
            <person name="Saif S."/>
            <person name="Shenoy N."/>
            <person name="Sisk P."/>
            <person name="Stolte C."/>
            <person name="Sykes S."/>
            <person name="Walk T."/>
            <person name="White J."/>
            <person name="Yandava C."/>
            <person name="Burger G."/>
            <person name="Gray M.W."/>
            <person name="Holland P.W.H."/>
            <person name="King N."/>
            <person name="Lang F.B.F."/>
            <person name="Roger A.J."/>
            <person name="Ruiz-Trillo I."/>
            <person name="Lander E."/>
            <person name="Nusbaum C."/>
        </authorList>
    </citation>
    <scope>NUCLEOTIDE SEQUENCE [LARGE SCALE GENOMIC DNA]</scope>
    <source>
        <strain evidence="10">ATCC 38327</strain>
    </source>
</reference>
<feature type="transmembrane region" description="Helical" evidence="7">
    <location>
        <begin position="251"/>
        <end position="276"/>
    </location>
</feature>
<feature type="compositionally biased region" description="Acidic residues" evidence="6">
    <location>
        <begin position="72"/>
        <end position="83"/>
    </location>
</feature>
<evidence type="ECO:0000256" key="7">
    <source>
        <dbReference type="SAM" id="Phobius"/>
    </source>
</evidence>
<feature type="region of interest" description="Disordered" evidence="6">
    <location>
        <begin position="59"/>
        <end position="83"/>
    </location>
</feature>
<dbReference type="AlphaFoldDB" id="A0A0L0T0N4"/>
<dbReference type="OrthoDB" id="3364966at2759"/>
<keyword evidence="5 7" id="KW-0472">Membrane</keyword>
<evidence type="ECO:0000259" key="8">
    <source>
        <dbReference type="Pfam" id="PF09335"/>
    </source>
</evidence>
<gene>
    <name evidence="9" type="ORF">AMAG_12985</name>
</gene>
<dbReference type="EMBL" id="GG745356">
    <property type="protein sequence ID" value="KNE68321.1"/>
    <property type="molecule type" value="Genomic_DNA"/>
</dbReference>
<protein>
    <recommendedName>
        <fullName evidence="8">VTT domain-containing protein</fullName>
    </recommendedName>
</protein>
<evidence type="ECO:0000313" key="9">
    <source>
        <dbReference type="EMBL" id="KNE68321.1"/>
    </source>
</evidence>
<feature type="transmembrane region" description="Helical" evidence="7">
    <location>
        <begin position="198"/>
        <end position="223"/>
    </location>
</feature>
<dbReference type="InterPro" id="IPR032816">
    <property type="entry name" value="VTT_dom"/>
</dbReference>
<proteinExistence type="predicted"/>
<evidence type="ECO:0000256" key="2">
    <source>
        <dbReference type="ARBA" id="ARBA00022692"/>
    </source>
</evidence>
<keyword evidence="4 7" id="KW-1133">Transmembrane helix</keyword>
<feature type="transmembrane region" description="Helical" evidence="7">
    <location>
        <begin position="318"/>
        <end position="336"/>
    </location>
</feature>
<evidence type="ECO:0000256" key="1">
    <source>
        <dbReference type="ARBA" id="ARBA00004141"/>
    </source>
</evidence>
<sequence>MWASLLAPFSAARPPSAAAAAAAARESNDDSEAFLLMTTADIAAAGKSMVHAAVKIPTTTADSDASDSDRDVVDEDGEEDRDLECLDESAADSEARYGMVLRIVAVVALFAASLGFLVAAVVTLPPLASGNSLDLEVTSLEDVQDVVVVLREYSAQNALHVVTLLTVLYLFKQVWSIPGAVFLNLIAGALYGPVSGSLLTVLLTATGASGCYLLSSLLGASVVRRRLLRNGRGKFAHLARCVREERQQGSLVYYLLFLRLFPLTPSWALNLAAPFLGIDLWPFFWTALVGLAPYTIVTTQAGALVSELSSIDDLWQPAWLAELAIVAVVALVPVCVKKWTSARSKAAEAAAAPSSASMWPACLAPRRAAGFAKVAVAESDDSDDDSVVALEAVLVPRLVRGRDRTPANDSGYASDASA</sequence>
<keyword evidence="10" id="KW-1185">Reference proteome</keyword>
<comment type="subcellular location">
    <subcellularLocation>
        <location evidence="1">Membrane</location>
        <topology evidence="1">Multi-pass membrane protein</topology>
    </subcellularLocation>
</comment>
<evidence type="ECO:0000313" key="10">
    <source>
        <dbReference type="Proteomes" id="UP000054350"/>
    </source>
</evidence>
<dbReference type="eggNOG" id="KOG3140">
    <property type="taxonomic scope" value="Eukaryota"/>
</dbReference>
<dbReference type="Pfam" id="PF09335">
    <property type="entry name" value="VTT_dom"/>
    <property type="match status" value="1"/>
</dbReference>
<dbReference type="STRING" id="578462.A0A0L0T0N4"/>
<evidence type="ECO:0000256" key="3">
    <source>
        <dbReference type="ARBA" id="ARBA00022729"/>
    </source>
</evidence>
<dbReference type="PANTHER" id="PTHR43220:SF21">
    <property type="entry name" value="TRANSMEMBRANE PROTEIN 41A"/>
    <property type="match status" value="1"/>
</dbReference>
<evidence type="ECO:0000256" key="4">
    <source>
        <dbReference type="ARBA" id="ARBA00022989"/>
    </source>
</evidence>
<dbReference type="PANTHER" id="PTHR43220">
    <property type="match status" value="1"/>
</dbReference>
<dbReference type="Proteomes" id="UP000054350">
    <property type="component" value="Unassembled WGS sequence"/>
</dbReference>
<keyword evidence="3" id="KW-0732">Signal</keyword>
<dbReference type="VEuPathDB" id="FungiDB:AMAG_12985"/>
<organism evidence="9 10">
    <name type="scientific">Allomyces macrogynus (strain ATCC 38327)</name>
    <name type="common">Allomyces javanicus var. macrogynus</name>
    <dbReference type="NCBI Taxonomy" id="578462"/>
    <lineage>
        <taxon>Eukaryota</taxon>
        <taxon>Fungi</taxon>
        <taxon>Fungi incertae sedis</taxon>
        <taxon>Blastocladiomycota</taxon>
        <taxon>Blastocladiomycetes</taxon>
        <taxon>Blastocladiales</taxon>
        <taxon>Blastocladiaceae</taxon>
        <taxon>Allomyces</taxon>
    </lineage>
</organism>
<reference evidence="9 10" key="1">
    <citation type="submission" date="2009-11" db="EMBL/GenBank/DDBJ databases">
        <title>Annotation of Allomyces macrogynus ATCC 38327.</title>
        <authorList>
            <consortium name="The Broad Institute Genome Sequencing Platform"/>
            <person name="Russ C."/>
            <person name="Cuomo C."/>
            <person name="Burger G."/>
            <person name="Gray M.W."/>
            <person name="Holland P.W.H."/>
            <person name="King N."/>
            <person name="Lang F.B.F."/>
            <person name="Roger A.J."/>
            <person name="Ruiz-Trillo I."/>
            <person name="Young S.K."/>
            <person name="Zeng Q."/>
            <person name="Gargeya S."/>
            <person name="Fitzgerald M."/>
            <person name="Haas B."/>
            <person name="Abouelleil A."/>
            <person name="Alvarado L."/>
            <person name="Arachchi H.M."/>
            <person name="Berlin A."/>
            <person name="Chapman S.B."/>
            <person name="Gearin G."/>
            <person name="Goldberg J."/>
            <person name="Griggs A."/>
            <person name="Gujja S."/>
            <person name="Hansen M."/>
            <person name="Heiman D."/>
            <person name="Howarth C."/>
            <person name="Larimer J."/>
            <person name="Lui A."/>
            <person name="MacDonald P.J.P."/>
            <person name="McCowen C."/>
            <person name="Montmayeur A."/>
            <person name="Murphy C."/>
            <person name="Neiman D."/>
            <person name="Pearson M."/>
            <person name="Priest M."/>
            <person name="Roberts A."/>
            <person name="Saif S."/>
            <person name="Shea T."/>
            <person name="Sisk P."/>
            <person name="Stolte C."/>
            <person name="Sykes S."/>
            <person name="Wortman J."/>
            <person name="Nusbaum C."/>
            <person name="Birren B."/>
        </authorList>
    </citation>
    <scope>NUCLEOTIDE SEQUENCE [LARGE SCALE GENOMIC DNA]</scope>
    <source>
        <strain evidence="9 10">ATCC 38327</strain>
    </source>
</reference>
<keyword evidence="2 7" id="KW-0812">Transmembrane</keyword>
<accession>A0A0L0T0N4</accession>
<evidence type="ECO:0000256" key="5">
    <source>
        <dbReference type="ARBA" id="ARBA00023136"/>
    </source>
</evidence>
<dbReference type="GO" id="GO:0016020">
    <property type="term" value="C:membrane"/>
    <property type="evidence" value="ECO:0007669"/>
    <property type="project" value="UniProtKB-SubCell"/>
</dbReference>
<evidence type="ECO:0000256" key="6">
    <source>
        <dbReference type="SAM" id="MobiDB-lite"/>
    </source>
</evidence>
<dbReference type="InterPro" id="IPR045014">
    <property type="entry name" value="TM41A/B"/>
</dbReference>